<evidence type="ECO:0000313" key="2">
    <source>
        <dbReference type="EMBL" id="XHV10851.1"/>
    </source>
</evidence>
<sequence>MEARVIPGPVPSALDAACHAVTCGYGKLQSAAFQRGASYARLGLPVDDSGRFGAYVRAGATWVENETNRRAAQREAR</sequence>
<evidence type="ECO:0000313" key="1">
    <source>
        <dbReference type="EMBL" id="XHV10488.1"/>
    </source>
</evidence>
<reference evidence="1" key="1">
    <citation type="submission" date="2024-10" db="EMBL/GenBank/DDBJ databases">
        <title>Genetic diversity among independent isolates of the Dolichocephalovirinae subfamily.</title>
        <authorList>
            <person name="Ely B."/>
            <person name="Thomas Q."/>
            <person name="Mohammadi T."/>
        </authorList>
    </citation>
    <scope>NUCLEOTIDE SEQUENCE</scope>
</reference>
<dbReference type="EMBL" id="PQ287320">
    <property type="protein sequence ID" value="XHV10851.1"/>
    <property type="molecule type" value="Genomic_DNA"/>
</dbReference>
<name>A0AB74UIG0_9VIRU</name>
<organism evidence="1">
    <name type="scientific">Caulobacter phage BL57</name>
    <dbReference type="NCBI Taxonomy" id="3348355"/>
    <lineage>
        <taxon>Viruses</taxon>
    </lineage>
</organism>
<protein>
    <submittedName>
        <fullName evidence="1">Uncharacterized protein</fullName>
    </submittedName>
</protein>
<accession>A0AB74UIG0</accession>
<gene>
    <name evidence="1" type="ORF">BL57_016</name>
    <name evidence="2" type="ORF">BL57_379</name>
</gene>
<dbReference type="EMBL" id="PQ287320">
    <property type="protein sequence ID" value="XHV10488.1"/>
    <property type="molecule type" value="Genomic_DNA"/>
</dbReference>
<proteinExistence type="predicted"/>